<evidence type="ECO:0000313" key="3">
    <source>
        <dbReference type="Proteomes" id="UP000475249"/>
    </source>
</evidence>
<dbReference type="AlphaFoldDB" id="A0A6L9ED73"/>
<reference evidence="2 3" key="1">
    <citation type="submission" date="2020-01" db="EMBL/GenBank/DDBJ databases">
        <title>Bacteria diversity of Porities sp.</title>
        <authorList>
            <person name="Wang G."/>
        </authorList>
    </citation>
    <scope>NUCLEOTIDE SEQUENCE [LARGE SCALE GENOMIC DNA]</scope>
    <source>
        <strain evidence="2 3">R33</strain>
    </source>
</reference>
<gene>
    <name evidence="2" type="ORF">GTQ38_10835</name>
</gene>
<dbReference type="Proteomes" id="UP000475249">
    <property type="component" value="Unassembled WGS sequence"/>
</dbReference>
<accession>A0A6L9ED73</accession>
<keyword evidence="3" id="KW-1185">Reference proteome</keyword>
<evidence type="ECO:0000256" key="1">
    <source>
        <dbReference type="SAM" id="SignalP"/>
    </source>
</evidence>
<evidence type="ECO:0000313" key="2">
    <source>
        <dbReference type="EMBL" id="NAS12498.1"/>
    </source>
</evidence>
<comment type="caution">
    <text evidence="2">The sequence shown here is derived from an EMBL/GenBank/DDBJ whole genome shotgun (WGS) entry which is preliminary data.</text>
</comment>
<proteinExistence type="predicted"/>
<dbReference type="EMBL" id="WXYO01000005">
    <property type="protein sequence ID" value="NAS12498.1"/>
    <property type="molecule type" value="Genomic_DNA"/>
</dbReference>
<dbReference type="PROSITE" id="PS51257">
    <property type="entry name" value="PROKAR_LIPOPROTEIN"/>
    <property type="match status" value="1"/>
</dbReference>
<name>A0A6L9ED73_9FLAO</name>
<dbReference type="RefSeq" id="WP_161435539.1">
    <property type="nucleotide sequence ID" value="NZ_WXYO01000005.1"/>
</dbReference>
<feature type="chain" id="PRO_5026878935" description="YCII-related domain-containing protein" evidence="1">
    <location>
        <begin position="22"/>
        <end position="140"/>
    </location>
</feature>
<evidence type="ECO:0008006" key="4">
    <source>
        <dbReference type="Google" id="ProtNLM"/>
    </source>
</evidence>
<organism evidence="2 3">
    <name type="scientific">Poritiphilus flavus</name>
    <dbReference type="NCBI Taxonomy" id="2697053"/>
    <lineage>
        <taxon>Bacteria</taxon>
        <taxon>Pseudomonadati</taxon>
        <taxon>Bacteroidota</taxon>
        <taxon>Flavobacteriia</taxon>
        <taxon>Flavobacteriales</taxon>
        <taxon>Flavobacteriaceae</taxon>
        <taxon>Poritiphilus</taxon>
    </lineage>
</organism>
<sequence>MKYLAILLLLMGGIACNSSQNDPEQAIEDNLEQPAEPLPQAGVNPGELNFVIKILETYNSSKEICGLAKANVALVKIMEMGEGGMGIVNLPKKSDEMQVAFLLPSEALQTGALLEATAKESLCPEASKTYYTIKNYKIVE</sequence>
<keyword evidence="1" id="KW-0732">Signal</keyword>
<protein>
    <recommendedName>
        <fullName evidence="4">YCII-related domain-containing protein</fullName>
    </recommendedName>
</protein>
<feature type="signal peptide" evidence="1">
    <location>
        <begin position="1"/>
        <end position="21"/>
    </location>
</feature>